<protein>
    <submittedName>
        <fullName evidence="1">Uncharacterized protein</fullName>
    </submittedName>
</protein>
<organism evidence="1 2">
    <name type="scientific">Phytohabitans rumicis</name>
    <dbReference type="NCBI Taxonomy" id="1076125"/>
    <lineage>
        <taxon>Bacteria</taxon>
        <taxon>Bacillati</taxon>
        <taxon>Actinomycetota</taxon>
        <taxon>Actinomycetes</taxon>
        <taxon>Micromonosporales</taxon>
        <taxon>Micromonosporaceae</taxon>
    </lineage>
</organism>
<evidence type="ECO:0000313" key="1">
    <source>
        <dbReference type="EMBL" id="GFJ91524.1"/>
    </source>
</evidence>
<dbReference type="AlphaFoldDB" id="A0A6V8L5N0"/>
<dbReference type="Proteomes" id="UP000482960">
    <property type="component" value="Unassembled WGS sequence"/>
</dbReference>
<gene>
    <name evidence="1" type="ORF">Prum_051660</name>
</gene>
<accession>A0A6V8L5N0</accession>
<keyword evidence="2" id="KW-1185">Reference proteome</keyword>
<proteinExistence type="predicted"/>
<evidence type="ECO:0000313" key="2">
    <source>
        <dbReference type="Proteomes" id="UP000482960"/>
    </source>
</evidence>
<name>A0A6V8L5N0_9ACTN</name>
<sequence>MAYPRSPLVVGPTPAMVMYAREDSSYDLDGENKLIEASEVVGAPADAPQGGATAPFFLMG</sequence>
<reference evidence="1 2" key="1">
    <citation type="submission" date="2020-03" db="EMBL/GenBank/DDBJ databases">
        <title>Whole genome shotgun sequence of Phytohabitans rumicis NBRC 108638.</title>
        <authorList>
            <person name="Komaki H."/>
            <person name="Tamura T."/>
        </authorList>
    </citation>
    <scope>NUCLEOTIDE SEQUENCE [LARGE SCALE GENOMIC DNA]</scope>
    <source>
        <strain evidence="1 2">NBRC 108638</strain>
    </source>
</reference>
<dbReference type="EMBL" id="BLPG01000001">
    <property type="protein sequence ID" value="GFJ91524.1"/>
    <property type="molecule type" value="Genomic_DNA"/>
</dbReference>
<comment type="caution">
    <text evidence="1">The sequence shown here is derived from an EMBL/GenBank/DDBJ whole genome shotgun (WGS) entry which is preliminary data.</text>
</comment>
<reference evidence="1 2" key="2">
    <citation type="submission" date="2020-03" db="EMBL/GenBank/DDBJ databases">
        <authorList>
            <person name="Ichikawa N."/>
            <person name="Kimura A."/>
            <person name="Kitahashi Y."/>
            <person name="Uohara A."/>
        </authorList>
    </citation>
    <scope>NUCLEOTIDE SEQUENCE [LARGE SCALE GENOMIC DNA]</scope>
    <source>
        <strain evidence="1 2">NBRC 108638</strain>
    </source>
</reference>